<name>A0ABP5CA42_9MICO</name>
<comment type="cofactor">
    <cofactor evidence="1">
        <name>FAD</name>
        <dbReference type="ChEBI" id="CHEBI:57692"/>
    </cofactor>
</comment>
<dbReference type="Gene3D" id="3.40.462.20">
    <property type="match status" value="1"/>
</dbReference>
<evidence type="ECO:0000256" key="2">
    <source>
        <dbReference type="ARBA" id="ARBA00005466"/>
    </source>
</evidence>
<evidence type="ECO:0000313" key="8">
    <source>
        <dbReference type="Proteomes" id="UP001499933"/>
    </source>
</evidence>
<evidence type="ECO:0000256" key="3">
    <source>
        <dbReference type="ARBA" id="ARBA00022630"/>
    </source>
</evidence>
<evidence type="ECO:0000256" key="5">
    <source>
        <dbReference type="ARBA" id="ARBA00023002"/>
    </source>
</evidence>
<dbReference type="Gene3D" id="3.30.43.10">
    <property type="entry name" value="Uridine Diphospho-n-acetylenolpyruvylglucosamine Reductase, domain 2"/>
    <property type="match status" value="1"/>
</dbReference>
<evidence type="ECO:0000256" key="1">
    <source>
        <dbReference type="ARBA" id="ARBA00001974"/>
    </source>
</evidence>
<gene>
    <name evidence="7" type="ORF">GCM10009776_24150</name>
</gene>
<dbReference type="Proteomes" id="UP001499933">
    <property type="component" value="Unassembled WGS sequence"/>
</dbReference>
<dbReference type="InterPro" id="IPR016169">
    <property type="entry name" value="FAD-bd_PCMH_sub2"/>
</dbReference>
<dbReference type="InterPro" id="IPR050416">
    <property type="entry name" value="FAD-linked_Oxidoreductase"/>
</dbReference>
<accession>A0ABP5CA42</accession>
<proteinExistence type="inferred from homology"/>
<dbReference type="InterPro" id="IPR006094">
    <property type="entry name" value="Oxid_FAD_bind_N"/>
</dbReference>
<keyword evidence="5" id="KW-0560">Oxidoreductase</keyword>
<dbReference type="Pfam" id="PF01565">
    <property type="entry name" value="FAD_binding_4"/>
    <property type="match status" value="1"/>
</dbReference>
<evidence type="ECO:0000256" key="4">
    <source>
        <dbReference type="ARBA" id="ARBA00022827"/>
    </source>
</evidence>
<dbReference type="InterPro" id="IPR016167">
    <property type="entry name" value="FAD-bd_PCMH_sub1"/>
</dbReference>
<dbReference type="EMBL" id="BAAAOG010000004">
    <property type="protein sequence ID" value="GAA1960676.1"/>
    <property type="molecule type" value="Genomic_DNA"/>
</dbReference>
<comment type="similarity">
    <text evidence="2">Belongs to the oxygen-dependent FAD-linked oxidoreductase family.</text>
</comment>
<dbReference type="PANTHER" id="PTHR42973:SF39">
    <property type="entry name" value="FAD-BINDING PCMH-TYPE DOMAIN-CONTAINING PROTEIN"/>
    <property type="match status" value="1"/>
</dbReference>
<dbReference type="InterPro" id="IPR036318">
    <property type="entry name" value="FAD-bd_PCMH-like_sf"/>
</dbReference>
<organism evidence="7 8">
    <name type="scientific">Microbacterium deminutum</name>
    <dbReference type="NCBI Taxonomy" id="344164"/>
    <lineage>
        <taxon>Bacteria</taxon>
        <taxon>Bacillati</taxon>
        <taxon>Actinomycetota</taxon>
        <taxon>Actinomycetes</taxon>
        <taxon>Micrococcales</taxon>
        <taxon>Microbacteriaceae</taxon>
        <taxon>Microbacterium</taxon>
    </lineage>
</organism>
<keyword evidence="3" id="KW-0285">Flavoprotein</keyword>
<dbReference type="Pfam" id="PF08031">
    <property type="entry name" value="BBE"/>
    <property type="match status" value="1"/>
</dbReference>
<evidence type="ECO:0000259" key="6">
    <source>
        <dbReference type="PROSITE" id="PS51387"/>
    </source>
</evidence>
<dbReference type="PANTHER" id="PTHR42973">
    <property type="entry name" value="BINDING OXIDOREDUCTASE, PUTATIVE (AFU_ORTHOLOGUE AFUA_1G17690)-RELATED"/>
    <property type="match status" value="1"/>
</dbReference>
<feature type="domain" description="FAD-binding PCMH-type" evidence="6">
    <location>
        <begin position="36"/>
        <end position="206"/>
    </location>
</feature>
<dbReference type="PROSITE" id="PS00862">
    <property type="entry name" value="OX2_COVAL_FAD"/>
    <property type="match status" value="1"/>
</dbReference>
<protein>
    <submittedName>
        <fullName evidence="7">FAD-binding oxidoreductase</fullName>
    </submittedName>
</protein>
<keyword evidence="8" id="KW-1185">Reference proteome</keyword>
<sequence length="456" mass="47585">MSTSVIESLRSNLAGALVAEGDAGYDEARVVYNAMIDRRPAAIVRCQGTEDVAAVVRAAAESGTGLAIRGGGHSVPGFGTADGALVADLGALTSVDVDPGSSTAEVGGGATWGMFNDAAAAYGLATTGGIISTTGVGGLTLAGGIGYLARGHGLSCDNLLSAEVVLADGRVVTASAEEEPDLFWALRGGGGNFGVVTKFVFQLHPVAEIYGGPTFFELSDAPAILEYFDAYVRTAPREFGGFPAFQIAPPLPFVPEDRAGEPFMAVIFCYNGPASEGEKIVQGFRDVAKPVAEAVGPLPYPALNGAFDALVPPGLQHYWKAAFFDELTPESIAAHMQHGPLVPTVNSTVHFYPINGACHDVASDATAFGHRDANFAVVIAGMWPDPTENTANTAWVKDYHAAIEPLSQGGGYVNFLSQDDQPQASSNYGANYDRLRTVKRAYDPANVFHINQNIAP</sequence>
<dbReference type="InterPro" id="IPR006093">
    <property type="entry name" value="Oxy_OxRdtase_FAD_BS"/>
</dbReference>
<reference evidence="8" key="1">
    <citation type="journal article" date="2019" name="Int. J. Syst. Evol. Microbiol.">
        <title>The Global Catalogue of Microorganisms (GCM) 10K type strain sequencing project: providing services to taxonomists for standard genome sequencing and annotation.</title>
        <authorList>
            <consortium name="The Broad Institute Genomics Platform"/>
            <consortium name="The Broad Institute Genome Sequencing Center for Infectious Disease"/>
            <person name="Wu L."/>
            <person name="Ma J."/>
        </authorList>
    </citation>
    <scope>NUCLEOTIDE SEQUENCE [LARGE SCALE GENOMIC DNA]</scope>
    <source>
        <strain evidence="8">JCM 14901</strain>
    </source>
</reference>
<dbReference type="SUPFAM" id="SSF56176">
    <property type="entry name" value="FAD-binding/transporter-associated domain-like"/>
    <property type="match status" value="1"/>
</dbReference>
<dbReference type="PROSITE" id="PS51387">
    <property type="entry name" value="FAD_PCMH"/>
    <property type="match status" value="1"/>
</dbReference>
<dbReference type="InterPro" id="IPR012951">
    <property type="entry name" value="BBE"/>
</dbReference>
<comment type="caution">
    <text evidence="7">The sequence shown here is derived from an EMBL/GenBank/DDBJ whole genome shotgun (WGS) entry which is preliminary data.</text>
</comment>
<dbReference type="RefSeq" id="WP_344094959.1">
    <property type="nucleotide sequence ID" value="NZ_BAAAOG010000004.1"/>
</dbReference>
<keyword evidence="4" id="KW-0274">FAD</keyword>
<dbReference type="Gene3D" id="3.30.465.10">
    <property type="match status" value="1"/>
</dbReference>
<dbReference type="InterPro" id="IPR016166">
    <property type="entry name" value="FAD-bd_PCMH"/>
</dbReference>
<evidence type="ECO:0000313" key="7">
    <source>
        <dbReference type="EMBL" id="GAA1960676.1"/>
    </source>
</evidence>